<dbReference type="AlphaFoldDB" id="A0A6J4JAX3"/>
<accession>A0A6J4JAX3</accession>
<proteinExistence type="predicted"/>
<feature type="non-terminal residue" evidence="2">
    <location>
        <position position="39"/>
    </location>
</feature>
<name>A0A6J4JAX3_9MICC</name>
<feature type="non-terminal residue" evidence="2">
    <location>
        <position position="1"/>
    </location>
</feature>
<feature type="region of interest" description="Disordered" evidence="1">
    <location>
        <begin position="1"/>
        <end position="39"/>
    </location>
</feature>
<dbReference type="EMBL" id="CADCTE010000177">
    <property type="protein sequence ID" value="CAA9271767.1"/>
    <property type="molecule type" value="Genomic_DNA"/>
</dbReference>
<organism evidence="2">
    <name type="scientific">uncultured Arthrobacter sp</name>
    <dbReference type="NCBI Taxonomy" id="114050"/>
    <lineage>
        <taxon>Bacteria</taxon>
        <taxon>Bacillati</taxon>
        <taxon>Actinomycetota</taxon>
        <taxon>Actinomycetes</taxon>
        <taxon>Micrococcales</taxon>
        <taxon>Micrococcaceae</taxon>
        <taxon>Arthrobacter</taxon>
        <taxon>environmental samples</taxon>
    </lineage>
</organism>
<evidence type="ECO:0000256" key="1">
    <source>
        <dbReference type="SAM" id="MobiDB-lite"/>
    </source>
</evidence>
<gene>
    <name evidence="2" type="ORF">AVDCRST_MAG83-3325</name>
</gene>
<protein>
    <submittedName>
        <fullName evidence="2">Uncharacterized protein</fullName>
    </submittedName>
</protein>
<evidence type="ECO:0000313" key="2">
    <source>
        <dbReference type="EMBL" id="CAA9271767.1"/>
    </source>
</evidence>
<feature type="compositionally biased region" description="Gly residues" evidence="1">
    <location>
        <begin position="12"/>
        <end position="31"/>
    </location>
</feature>
<reference evidence="2" key="1">
    <citation type="submission" date="2020-02" db="EMBL/GenBank/DDBJ databases">
        <authorList>
            <person name="Meier V. D."/>
        </authorList>
    </citation>
    <scope>NUCLEOTIDE SEQUENCE</scope>
    <source>
        <strain evidence="2">AVDCRST_MAG83</strain>
    </source>
</reference>
<sequence length="39" mass="3920">AEMERLLAPRGQGAGVPGQRGPGSGGAGGRFGLEEDLRL</sequence>